<keyword evidence="4" id="KW-0408">Iron</keyword>
<feature type="domain" description="ATPase BadF/BadG/BcrA/BcrD type" evidence="6">
    <location>
        <begin position="5"/>
        <end position="254"/>
    </location>
</feature>
<dbReference type="GO" id="GO:0051536">
    <property type="term" value="F:iron-sulfur cluster binding"/>
    <property type="evidence" value="ECO:0007669"/>
    <property type="project" value="UniProtKB-KW"/>
</dbReference>
<dbReference type="FunFam" id="3.30.420.40:FF:000217">
    <property type="entry name" value="2-hydroxyisocaproyl-CoA dehydratase activator"/>
    <property type="match status" value="1"/>
</dbReference>
<dbReference type="SUPFAM" id="SSF53067">
    <property type="entry name" value="Actin-like ATPase domain"/>
    <property type="match status" value="1"/>
</dbReference>
<dbReference type="PANTHER" id="PTHR32329:SF2">
    <property type="entry name" value="BIFUNCTIONAL PROTEIN [INCLUDES 2-HYDROXYACYL-COA DEHYDRATASE (N-TER) AND ITS ACTIVATOR DOMAIN (C_TERM)"/>
    <property type="match status" value="1"/>
</dbReference>
<comment type="caution">
    <text evidence="7">The sequence shown here is derived from an EMBL/GenBank/DDBJ whole genome shotgun (WGS) entry which is preliminary data.</text>
</comment>
<evidence type="ECO:0000313" key="7">
    <source>
        <dbReference type="EMBL" id="RZN70921.1"/>
    </source>
</evidence>
<dbReference type="EMBL" id="RXIL01000048">
    <property type="protein sequence ID" value="RZN70921.1"/>
    <property type="molecule type" value="Genomic_DNA"/>
</dbReference>
<proteinExistence type="predicted"/>
<dbReference type="NCBIfam" id="TIGR00241">
    <property type="entry name" value="CoA_E_activ"/>
    <property type="match status" value="1"/>
</dbReference>
<protein>
    <submittedName>
        <fullName evidence="7">2-hydroxyglutaryl-CoA dehydratase</fullName>
    </submittedName>
</protein>
<sequence>MYVAGVDSGALTTKAVILGDGKVLSHEIVLTGMGGKAHEVVEMALSKADLSTDDLAFVVATGYGRINVPFAAKQVTEITCHGRGAHFLIPTTRMIIDVGGQDSKVIRLNEQGNVVDFAMNDKCAAGSGRFLEVMANALEIDLEEMGKLSLRSKKTVEISSTCTVFAESEVISHIASGIPKEDIIAGIHRAIASRVAGLFFSKVRRKVEQDSVVMTGGVAKNIGMIKSLEEEIGIRIIVPPKPQIVGALGAALIAQEECFM</sequence>
<accession>A0A520KXN8</accession>
<evidence type="ECO:0000256" key="3">
    <source>
        <dbReference type="ARBA" id="ARBA00022723"/>
    </source>
</evidence>
<reference evidence="7 8" key="1">
    <citation type="journal article" date="2019" name="Nat. Microbiol.">
        <title>Wide diversity of methane and short-chain alkane metabolisms in uncultured archaea.</title>
        <authorList>
            <person name="Borrel G."/>
            <person name="Adam P.S."/>
            <person name="McKay L.J."/>
            <person name="Chen L.X."/>
            <person name="Sierra-Garcia I.N."/>
            <person name="Sieber C.M."/>
            <person name="Letourneur Q."/>
            <person name="Ghozlane A."/>
            <person name="Andersen G.L."/>
            <person name="Li W.J."/>
            <person name="Hallam S.J."/>
            <person name="Muyzer G."/>
            <person name="de Oliveira V.M."/>
            <person name="Inskeep W.P."/>
            <person name="Banfield J.F."/>
            <person name="Gribaldo S."/>
        </authorList>
    </citation>
    <scope>NUCLEOTIDE SEQUENCE [LARGE SCALE GENOMIC DNA]</scope>
    <source>
        <strain evidence="7">NM1b</strain>
    </source>
</reference>
<dbReference type="GO" id="GO:0046872">
    <property type="term" value="F:metal ion binding"/>
    <property type="evidence" value="ECO:0007669"/>
    <property type="project" value="UniProtKB-KW"/>
</dbReference>
<dbReference type="CDD" id="cd24036">
    <property type="entry name" value="ASKHA_NBD_BcrAD_BadFG_HgdC_HadI"/>
    <property type="match status" value="1"/>
</dbReference>
<organism evidence="7 8">
    <name type="scientific">Candidatus Methanolliviera hydrocarbonicum</name>
    <dbReference type="NCBI Taxonomy" id="2491085"/>
    <lineage>
        <taxon>Archaea</taxon>
        <taxon>Methanobacteriati</taxon>
        <taxon>Methanobacteriota</taxon>
        <taxon>Candidatus Methanoliparia</taxon>
        <taxon>Candidatus Methanoliparales</taxon>
        <taxon>Candidatus Methanollivieraceae</taxon>
        <taxon>Candidatus Methanolliviera</taxon>
    </lineage>
</organism>
<dbReference type="InterPro" id="IPR051805">
    <property type="entry name" value="Dehydratase_Activator_Redct"/>
</dbReference>
<dbReference type="InterPro" id="IPR008275">
    <property type="entry name" value="CoA_E_activase_dom"/>
</dbReference>
<evidence type="ECO:0000313" key="8">
    <source>
        <dbReference type="Proteomes" id="UP000320766"/>
    </source>
</evidence>
<evidence type="ECO:0000256" key="1">
    <source>
        <dbReference type="ARBA" id="ARBA00001966"/>
    </source>
</evidence>
<evidence type="ECO:0000256" key="2">
    <source>
        <dbReference type="ARBA" id="ARBA00011738"/>
    </source>
</evidence>
<dbReference type="Pfam" id="PF01869">
    <property type="entry name" value="BcrAD_BadFG"/>
    <property type="match status" value="1"/>
</dbReference>
<dbReference type="PANTHER" id="PTHR32329">
    <property type="entry name" value="BIFUNCTIONAL PROTEIN [INCLUDES 2-HYDROXYACYL-COA DEHYDRATASE (N-TER) AND ITS ACTIVATOR DOMAIN (C_TERM)-RELATED"/>
    <property type="match status" value="1"/>
</dbReference>
<dbReference type="Proteomes" id="UP000320766">
    <property type="component" value="Unassembled WGS sequence"/>
</dbReference>
<comment type="cofactor">
    <cofactor evidence="1">
        <name>[4Fe-4S] cluster</name>
        <dbReference type="ChEBI" id="CHEBI:49883"/>
    </cofactor>
</comment>
<dbReference type="InterPro" id="IPR002731">
    <property type="entry name" value="ATPase_BadF"/>
</dbReference>
<gene>
    <name evidence="7" type="ORF">EF807_02690</name>
</gene>
<keyword evidence="3" id="KW-0479">Metal-binding</keyword>
<comment type="subunit">
    <text evidence="2">Homodimer.</text>
</comment>
<name>A0A520KXN8_9EURY</name>
<dbReference type="Gene3D" id="3.30.420.40">
    <property type="match status" value="2"/>
</dbReference>
<evidence type="ECO:0000256" key="4">
    <source>
        <dbReference type="ARBA" id="ARBA00023004"/>
    </source>
</evidence>
<dbReference type="InterPro" id="IPR043129">
    <property type="entry name" value="ATPase_NBD"/>
</dbReference>
<evidence type="ECO:0000259" key="6">
    <source>
        <dbReference type="Pfam" id="PF01869"/>
    </source>
</evidence>
<evidence type="ECO:0000256" key="5">
    <source>
        <dbReference type="ARBA" id="ARBA00023014"/>
    </source>
</evidence>
<keyword evidence="5" id="KW-0411">Iron-sulfur</keyword>
<dbReference type="AlphaFoldDB" id="A0A520KXN8"/>